<dbReference type="PANTHER" id="PTHR48228:SF5">
    <property type="entry name" value="ALPHA-METHYLACYL-COA RACEMASE"/>
    <property type="match status" value="1"/>
</dbReference>
<dbReference type="InterPro" id="IPR044855">
    <property type="entry name" value="CoA-Trfase_III_dom3_sf"/>
</dbReference>
<evidence type="ECO:0000313" key="3">
    <source>
        <dbReference type="EMBL" id="KAF7372088.1"/>
    </source>
</evidence>
<dbReference type="PANTHER" id="PTHR48228">
    <property type="entry name" value="SUCCINYL-COA--D-CITRAMALATE COA-TRANSFERASE"/>
    <property type="match status" value="1"/>
</dbReference>
<evidence type="ECO:0000256" key="1">
    <source>
        <dbReference type="ARBA" id="ARBA00008383"/>
    </source>
</evidence>
<evidence type="ECO:0000313" key="4">
    <source>
        <dbReference type="Proteomes" id="UP000620124"/>
    </source>
</evidence>
<dbReference type="InterPro" id="IPR003673">
    <property type="entry name" value="CoA-Trfase_fam_III"/>
</dbReference>
<sequence>MPLSDLKVVEFGGLGPVAPPSDILCRGKNSAAMNPKILSGKAALTKLVASADILIDPFRPGVMERLGLGPENGQFPEDRSVQGYGGCDFSLFIQAGLLMSLRHDINFLALSQEVILPGSLDKPSFPMKLLGDFAGGGLACTLGILLALIECGKSGSGQVVDADMVRFRHAISLLIPSVGPTFAGSERQVPADDSDDSEHERHARIPTSRRRRAILQYIRLQRRSMDVGRMSRAGVFEVFLEGFVKAVPAGFNFDGWTPTLDVHSDRGEWPKLREYLTRAFATRERDYWAGVFYVLTTEEAAALDSSILHSQCPIRESSLCDLKIPESSVSIAFPCALGSIH</sequence>
<dbReference type="AlphaFoldDB" id="A0A8H7DH65"/>
<reference evidence="3" key="1">
    <citation type="submission" date="2020-05" db="EMBL/GenBank/DDBJ databases">
        <title>Mycena genomes resolve the evolution of fungal bioluminescence.</title>
        <authorList>
            <person name="Tsai I.J."/>
        </authorList>
    </citation>
    <scope>NUCLEOTIDE SEQUENCE</scope>
    <source>
        <strain evidence="3">CCC161011</strain>
    </source>
</reference>
<dbReference type="Proteomes" id="UP000620124">
    <property type="component" value="Unassembled WGS sequence"/>
</dbReference>
<gene>
    <name evidence="3" type="ORF">MVEN_00067100</name>
</gene>
<comment type="similarity">
    <text evidence="1">Belongs to the CoA-transferase III family.</text>
</comment>
<dbReference type="InterPro" id="IPR050509">
    <property type="entry name" value="CoA-transferase_III"/>
</dbReference>
<name>A0A8H7DH65_9AGAR</name>
<dbReference type="Pfam" id="PF02515">
    <property type="entry name" value="CoA_transf_3"/>
    <property type="match status" value="1"/>
</dbReference>
<dbReference type="GO" id="GO:0003824">
    <property type="term" value="F:catalytic activity"/>
    <property type="evidence" value="ECO:0007669"/>
    <property type="project" value="InterPro"/>
</dbReference>
<organism evidence="3 4">
    <name type="scientific">Mycena venus</name>
    <dbReference type="NCBI Taxonomy" id="2733690"/>
    <lineage>
        <taxon>Eukaryota</taxon>
        <taxon>Fungi</taxon>
        <taxon>Dikarya</taxon>
        <taxon>Basidiomycota</taxon>
        <taxon>Agaricomycotina</taxon>
        <taxon>Agaricomycetes</taxon>
        <taxon>Agaricomycetidae</taxon>
        <taxon>Agaricales</taxon>
        <taxon>Marasmiineae</taxon>
        <taxon>Mycenaceae</taxon>
        <taxon>Mycena</taxon>
    </lineage>
</organism>
<accession>A0A8H7DH65</accession>
<protein>
    <submittedName>
        <fullName evidence="3">Acyl-CoA dehydrogenase</fullName>
    </submittedName>
</protein>
<dbReference type="InterPro" id="IPR023606">
    <property type="entry name" value="CoA-Trfase_III_dom_1_sf"/>
</dbReference>
<dbReference type="EMBL" id="JACAZI010000001">
    <property type="protein sequence ID" value="KAF7372088.1"/>
    <property type="molecule type" value="Genomic_DNA"/>
</dbReference>
<feature type="region of interest" description="Disordered" evidence="2">
    <location>
        <begin position="184"/>
        <end position="205"/>
    </location>
</feature>
<keyword evidence="4" id="KW-1185">Reference proteome</keyword>
<proteinExistence type="inferred from homology"/>
<dbReference type="SUPFAM" id="SSF89796">
    <property type="entry name" value="CoA-transferase family III (CaiB/BaiF)"/>
    <property type="match status" value="1"/>
</dbReference>
<dbReference type="Gene3D" id="3.40.50.10540">
    <property type="entry name" value="Crotonobetainyl-coa:carnitine coa-transferase, domain 1"/>
    <property type="match status" value="1"/>
</dbReference>
<dbReference type="Gene3D" id="3.30.1540.10">
    <property type="entry name" value="formyl-coa transferase, domain 3"/>
    <property type="match status" value="1"/>
</dbReference>
<evidence type="ECO:0000256" key="2">
    <source>
        <dbReference type="SAM" id="MobiDB-lite"/>
    </source>
</evidence>
<dbReference type="OrthoDB" id="16747at2759"/>
<comment type="caution">
    <text evidence="3">The sequence shown here is derived from an EMBL/GenBank/DDBJ whole genome shotgun (WGS) entry which is preliminary data.</text>
</comment>